<protein>
    <submittedName>
        <fullName evidence="3">Uncharacterized protein</fullName>
    </submittedName>
</protein>
<sequence>MNHSVSTLISLFFILGAHVAPALAMGGCLSAPRDPNDVPPVPQPWTQCKNRPKKWACESKKIDFPTVECLKKDMETCGNVGTGPTIFYSFGAETIEVRKPVRDTKNPKGVMWNDALDASYTEMLAKRKNTFKLDRPERQKVYNARYAEALASLSKGEVFFGVLHYNGKYGGHGAYQNVRTGESPEDNTWIQYEFPTLQHKSRATKVTTFAISDGSYHVDWERGVKGDLKPYHDASKLAVPVVKRSDESNTCALDNNPKDYEKDEEECEE</sequence>
<evidence type="ECO:0000256" key="2">
    <source>
        <dbReference type="SAM" id="SignalP"/>
    </source>
</evidence>
<evidence type="ECO:0000256" key="1">
    <source>
        <dbReference type="SAM" id="MobiDB-lite"/>
    </source>
</evidence>
<keyword evidence="4" id="KW-1185">Reference proteome</keyword>
<reference evidence="3" key="2">
    <citation type="submission" date="2021-02" db="EMBL/GenBank/DDBJ databases">
        <title>Aspergillus chevalieri M1 genome sequence.</title>
        <authorList>
            <person name="Kadooka C."/>
            <person name="Mori K."/>
            <person name="Futagami T."/>
        </authorList>
    </citation>
    <scope>NUCLEOTIDE SEQUENCE</scope>
    <source>
        <strain evidence="3">M1</strain>
    </source>
</reference>
<accession>A0A7R7ZR41</accession>
<organism evidence="3 4">
    <name type="scientific">Aspergillus chevalieri</name>
    <name type="common">Eurotium chevalieri</name>
    <dbReference type="NCBI Taxonomy" id="182096"/>
    <lineage>
        <taxon>Eukaryota</taxon>
        <taxon>Fungi</taxon>
        <taxon>Dikarya</taxon>
        <taxon>Ascomycota</taxon>
        <taxon>Pezizomycotina</taxon>
        <taxon>Eurotiomycetes</taxon>
        <taxon>Eurotiomycetidae</taxon>
        <taxon>Eurotiales</taxon>
        <taxon>Aspergillaceae</taxon>
        <taxon>Aspergillus</taxon>
        <taxon>Aspergillus subgen. Aspergillus</taxon>
    </lineage>
</organism>
<dbReference type="GeneID" id="66985771"/>
<evidence type="ECO:0000313" key="4">
    <source>
        <dbReference type="Proteomes" id="UP000637239"/>
    </source>
</evidence>
<dbReference type="AlphaFoldDB" id="A0A7R7ZR41"/>
<keyword evidence="2" id="KW-0732">Signal</keyword>
<proteinExistence type="predicted"/>
<feature type="region of interest" description="Disordered" evidence="1">
    <location>
        <begin position="244"/>
        <end position="269"/>
    </location>
</feature>
<dbReference type="EMBL" id="AP024422">
    <property type="protein sequence ID" value="BCR91413.1"/>
    <property type="molecule type" value="Genomic_DNA"/>
</dbReference>
<evidence type="ECO:0000313" key="3">
    <source>
        <dbReference type="EMBL" id="BCR91413.1"/>
    </source>
</evidence>
<dbReference type="KEGG" id="ache:ACHE_70256S"/>
<dbReference type="RefSeq" id="XP_043139935.1">
    <property type="nucleotide sequence ID" value="XM_043282569.1"/>
</dbReference>
<dbReference type="Proteomes" id="UP000637239">
    <property type="component" value="Chromosome 7"/>
</dbReference>
<feature type="chain" id="PRO_5031185205" evidence="2">
    <location>
        <begin position="25"/>
        <end position="269"/>
    </location>
</feature>
<feature type="signal peptide" evidence="2">
    <location>
        <begin position="1"/>
        <end position="24"/>
    </location>
</feature>
<name>A0A7R7ZR41_ASPCH</name>
<gene>
    <name evidence="3" type="ORF">ACHE_70256S</name>
</gene>
<reference evidence="3" key="1">
    <citation type="submission" date="2021-01" db="EMBL/GenBank/DDBJ databases">
        <authorList>
            <consortium name="Aspergillus chevalieri M1 genome sequencing consortium"/>
            <person name="Kazuki M."/>
            <person name="Futagami T."/>
        </authorList>
    </citation>
    <scope>NUCLEOTIDE SEQUENCE</scope>
    <source>
        <strain evidence="3">M1</strain>
    </source>
</reference>